<dbReference type="PANTHER" id="PTHR43102:SF2">
    <property type="entry name" value="GAF DOMAIN-CONTAINING PROTEIN"/>
    <property type="match status" value="1"/>
</dbReference>
<evidence type="ECO:0000256" key="8">
    <source>
        <dbReference type="ARBA" id="ARBA00022679"/>
    </source>
</evidence>
<dbReference type="SMART" id="SM00091">
    <property type="entry name" value="PAS"/>
    <property type="match status" value="2"/>
</dbReference>
<sequence length="659" mass="73008">MHVPGHFLPDEDACLTHPEVECPRWDEADRLRALKQYGVLDTTPEASFDDLANLAARLCETTMAAVSLVDAERQWFKAEIGLGARETPRPLSFCAHAMLADDAMVVKDALLDPRFADNTLVTGAPHIRFYAGHPLKTSDGVSLGALCVLDEKPRPEGLTELQAMALKTLADQVMTQLELRRALLERDRSQHTARLAMEASAYVGAWDWDITRNLVVADERFARMYGVDAVAAQDGAPIEMFTASVHPDDAARVHDEIERAKSGEGVFLSEYRLTSNGAVRWVLARGQVYFDRAGEAVRLPGIAVDITERKQIETDLAETARALSESETRFRVLADAMPQMVWSTLPDGFHDYYNARWYEFTGVPAGSTDGEGWNDMFHADDQERAWAVWRHSLDTGEPYEIEYRLKHHSGVYRWTLGRAVAVRDEQGEITRWFGTLTDIDELKKLEQGRELVSQELSHRIKNIFAVITALVALSARQYPEAKAFSASLRTRIAALARAHEFVRPHTETSKPTVGATTLHSFLSDLFKAYADETGAPRVRITGDDAVFDDQAATSVALLFHELATNAAKYGALSEKGGIVALSTARNEDRFVLTWSESGGPTLQGEPTRTGFGSSLATLSVQGQLGGRLEREWRDEGLRVIVDLPATALSRRRAASGVRN</sequence>
<proteinExistence type="predicted"/>
<feature type="domain" description="PAC" evidence="14">
    <location>
        <begin position="261"/>
        <end position="318"/>
    </location>
</feature>
<evidence type="ECO:0000256" key="10">
    <source>
        <dbReference type="ARBA" id="ARBA00022777"/>
    </source>
</evidence>
<dbReference type="SMART" id="SM00911">
    <property type="entry name" value="HWE_HK"/>
    <property type="match status" value="1"/>
</dbReference>
<name>A0A4Y9RTJ2_9CAUL</name>
<dbReference type="EC" id="2.7.13.3" evidence="2"/>
<evidence type="ECO:0000259" key="14">
    <source>
        <dbReference type="PROSITE" id="PS50113"/>
    </source>
</evidence>
<keyword evidence="8" id="KW-0808">Transferase</keyword>
<evidence type="ECO:0000256" key="12">
    <source>
        <dbReference type="ARBA" id="ARBA00022991"/>
    </source>
</evidence>
<dbReference type="InterPro" id="IPR029016">
    <property type="entry name" value="GAF-like_dom_sf"/>
</dbReference>
<dbReference type="PANTHER" id="PTHR43102">
    <property type="entry name" value="SLR1143 PROTEIN"/>
    <property type="match status" value="1"/>
</dbReference>
<keyword evidence="11" id="KW-0067">ATP-binding</keyword>
<evidence type="ECO:0000256" key="1">
    <source>
        <dbReference type="ARBA" id="ARBA00000085"/>
    </source>
</evidence>
<comment type="caution">
    <text evidence="15">The sequence shown here is derived from an EMBL/GenBank/DDBJ whole genome shotgun (WGS) entry which is preliminary data.</text>
</comment>
<comment type="catalytic activity">
    <reaction evidence="1">
        <text>ATP + protein L-histidine = ADP + protein N-phospho-L-histidine.</text>
        <dbReference type="EC" id="2.7.13.3"/>
    </reaction>
</comment>
<dbReference type="GO" id="GO:0005524">
    <property type="term" value="F:ATP binding"/>
    <property type="evidence" value="ECO:0007669"/>
    <property type="project" value="UniProtKB-KW"/>
</dbReference>
<dbReference type="Proteomes" id="UP000298216">
    <property type="component" value="Unassembled WGS sequence"/>
</dbReference>
<dbReference type="CDD" id="cd00130">
    <property type="entry name" value="PAS"/>
    <property type="match status" value="2"/>
</dbReference>
<evidence type="ECO:0000256" key="13">
    <source>
        <dbReference type="ARBA" id="ARBA00023170"/>
    </source>
</evidence>
<dbReference type="Pfam" id="PF07536">
    <property type="entry name" value="HWE_HK"/>
    <property type="match status" value="1"/>
</dbReference>
<dbReference type="Gene3D" id="2.10.70.100">
    <property type="match status" value="1"/>
</dbReference>
<evidence type="ECO:0000256" key="11">
    <source>
        <dbReference type="ARBA" id="ARBA00022840"/>
    </source>
</evidence>
<dbReference type="InterPro" id="IPR013655">
    <property type="entry name" value="PAS_fold_3"/>
</dbReference>
<keyword evidence="6" id="KW-0285">Flavoprotein</keyword>
<dbReference type="SUPFAM" id="SSF55785">
    <property type="entry name" value="PYP-like sensor domain (PAS domain)"/>
    <property type="match status" value="2"/>
</dbReference>
<dbReference type="Pfam" id="PF08447">
    <property type="entry name" value="PAS_3"/>
    <property type="match status" value="2"/>
</dbReference>
<evidence type="ECO:0000256" key="5">
    <source>
        <dbReference type="ARBA" id="ARBA00022606"/>
    </source>
</evidence>
<accession>A0A4Y9RTJ2</accession>
<keyword evidence="7" id="KW-0288">FMN</keyword>
<dbReference type="EMBL" id="SPVH01000006">
    <property type="protein sequence ID" value="TFW12404.1"/>
    <property type="molecule type" value="Genomic_DNA"/>
</dbReference>
<dbReference type="FunFam" id="3.30.450.20:FF:000099">
    <property type="entry name" value="Sensory box sensor histidine kinase"/>
    <property type="match status" value="1"/>
</dbReference>
<dbReference type="Gene3D" id="3.30.565.10">
    <property type="entry name" value="Histidine kinase-like ATPase, C-terminal domain"/>
    <property type="match status" value="1"/>
</dbReference>
<evidence type="ECO:0000256" key="3">
    <source>
        <dbReference type="ARBA" id="ARBA00022543"/>
    </source>
</evidence>
<dbReference type="InterPro" id="IPR001610">
    <property type="entry name" value="PAC"/>
</dbReference>
<dbReference type="Gene3D" id="3.30.450.40">
    <property type="match status" value="1"/>
</dbReference>
<keyword evidence="4" id="KW-0597">Phosphoprotein</keyword>
<dbReference type="InterPro" id="IPR036890">
    <property type="entry name" value="HATPase_C_sf"/>
</dbReference>
<evidence type="ECO:0000256" key="4">
    <source>
        <dbReference type="ARBA" id="ARBA00022553"/>
    </source>
</evidence>
<dbReference type="NCBIfam" id="TIGR00229">
    <property type="entry name" value="sensory_box"/>
    <property type="match status" value="2"/>
</dbReference>
<dbReference type="GO" id="GO:0004673">
    <property type="term" value="F:protein histidine kinase activity"/>
    <property type="evidence" value="ECO:0007669"/>
    <property type="project" value="UniProtKB-EC"/>
</dbReference>
<keyword evidence="13" id="KW-0675">Receptor</keyword>
<reference evidence="15 16" key="1">
    <citation type="submission" date="2019-03" db="EMBL/GenBank/DDBJ databases">
        <title>Draft genome of Brevundimonas sp. a heavy metal resistant soil bacteria.</title>
        <authorList>
            <person name="Soto J."/>
        </authorList>
    </citation>
    <scope>NUCLEOTIDE SEQUENCE [LARGE SCALE GENOMIC DNA]</scope>
    <source>
        <strain evidence="15 16">B-10</strain>
    </source>
</reference>
<dbReference type="InterPro" id="IPR003018">
    <property type="entry name" value="GAF"/>
</dbReference>
<keyword evidence="9" id="KW-0547">Nucleotide-binding</keyword>
<keyword evidence="12" id="KW-0157">Chromophore</keyword>
<evidence type="ECO:0000256" key="6">
    <source>
        <dbReference type="ARBA" id="ARBA00022630"/>
    </source>
</evidence>
<feature type="domain" description="PAC" evidence="14">
    <location>
        <begin position="399"/>
        <end position="451"/>
    </location>
</feature>
<evidence type="ECO:0000256" key="2">
    <source>
        <dbReference type="ARBA" id="ARBA00012438"/>
    </source>
</evidence>
<protein>
    <recommendedName>
        <fullName evidence="2">histidine kinase</fullName>
        <ecNumber evidence="2">2.7.13.3</ecNumber>
    </recommendedName>
</protein>
<keyword evidence="3" id="KW-0600">Photoreceptor protein</keyword>
<keyword evidence="16" id="KW-1185">Reference proteome</keyword>
<dbReference type="InterPro" id="IPR000014">
    <property type="entry name" value="PAS"/>
</dbReference>
<dbReference type="AlphaFoldDB" id="A0A4Y9RTJ2"/>
<gene>
    <name evidence="15" type="ORF">EGY25_10320</name>
</gene>
<dbReference type="SUPFAM" id="SSF55874">
    <property type="entry name" value="ATPase domain of HSP90 chaperone/DNA topoisomerase II/histidine kinase"/>
    <property type="match status" value="1"/>
</dbReference>
<dbReference type="Gene3D" id="3.30.450.20">
    <property type="entry name" value="PAS domain"/>
    <property type="match status" value="2"/>
</dbReference>
<evidence type="ECO:0000313" key="16">
    <source>
        <dbReference type="Proteomes" id="UP000298216"/>
    </source>
</evidence>
<dbReference type="SMART" id="SM00086">
    <property type="entry name" value="PAC"/>
    <property type="match status" value="2"/>
</dbReference>
<evidence type="ECO:0000256" key="7">
    <source>
        <dbReference type="ARBA" id="ARBA00022643"/>
    </source>
</evidence>
<evidence type="ECO:0000256" key="9">
    <source>
        <dbReference type="ARBA" id="ARBA00022741"/>
    </source>
</evidence>
<dbReference type="GO" id="GO:0009881">
    <property type="term" value="F:photoreceptor activity"/>
    <property type="evidence" value="ECO:0007669"/>
    <property type="project" value="UniProtKB-KW"/>
</dbReference>
<dbReference type="InterPro" id="IPR035965">
    <property type="entry name" value="PAS-like_dom_sf"/>
</dbReference>
<dbReference type="SMART" id="SM00065">
    <property type="entry name" value="GAF"/>
    <property type="match status" value="1"/>
</dbReference>
<dbReference type="InterPro" id="IPR011102">
    <property type="entry name" value="Sig_transdc_His_kinase_HWE"/>
</dbReference>
<dbReference type="InterPro" id="IPR000700">
    <property type="entry name" value="PAS-assoc_C"/>
</dbReference>
<keyword evidence="5" id="KW-0716">Sensory transduction</keyword>
<dbReference type="PROSITE" id="PS50113">
    <property type="entry name" value="PAC"/>
    <property type="match status" value="2"/>
</dbReference>
<organism evidence="15 16">
    <name type="scientific">Brevundimonas intermedia</name>
    <dbReference type="NCBI Taxonomy" id="74315"/>
    <lineage>
        <taxon>Bacteria</taxon>
        <taxon>Pseudomonadati</taxon>
        <taxon>Pseudomonadota</taxon>
        <taxon>Alphaproteobacteria</taxon>
        <taxon>Caulobacterales</taxon>
        <taxon>Caulobacteraceae</taxon>
        <taxon>Brevundimonas</taxon>
    </lineage>
</organism>
<keyword evidence="10" id="KW-0418">Kinase</keyword>
<dbReference type="SUPFAM" id="SSF55781">
    <property type="entry name" value="GAF domain-like"/>
    <property type="match status" value="1"/>
</dbReference>
<dbReference type="OrthoDB" id="9760752at2"/>
<evidence type="ECO:0000313" key="15">
    <source>
        <dbReference type="EMBL" id="TFW12404.1"/>
    </source>
</evidence>